<dbReference type="Pfam" id="PF03998">
    <property type="entry name" value="Utp11"/>
    <property type="match status" value="1"/>
</dbReference>
<name>A0A4Y2BNM4_ARAVE</name>
<organism evidence="7 8">
    <name type="scientific">Araneus ventricosus</name>
    <name type="common">Orbweaver spider</name>
    <name type="synonym">Epeira ventricosa</name>
    <dbReference type="NCBI Taxonomy" id="182803"/>
    <lineage>
        <taxon>Eukaryota</taxon>
        <taxon>Metazoa</taxon>
        <taxon>Ecdysozoa</taxon>
        <taxon>Arthropoda</taxon>
        <taxon>Chelicerata</taxon>
        <taxon>Arachnida</taxon>
        <taxon>Araneae</taxon>
        <taxon>Araneomorphae</taxon>
        <taxon>Entelegynae</taxon>
        <taxon>Araneoidea</taxon>
        <taxon>Araneidae</taxon>
        <taxon>Araneus</taxon>
    </lineage>
</organism>
<evidence type="ECO:0000256" key="4">
    <source>
        <dbReference type="ARBA" id="ARBA00023242"/>
    </source>
</evidence>
<dbReference type="InterPro" id="IPR007144">
    <property type="entry name" value="SSU_processome_Utp11"/>
</dbReference>
<sequence>MSSWKKAARSGSRVHRERHQPEERHHLGLLEKKKDYKLRSRAYHVKQNKLKKLIKKAMNKNPDEFCYHMINSEMRDGAHYEKEKPEEHSEAQMKLMHTQDANYVNYKLSTELKKIEKLKGAVALLDVEDKPKTTHVFYVDSKAEAKKFDVSKRLNTHPALLDRAYNRPTLDALKSMKLHEELDEEFITKASKHSIQQYNELSKRIERVQELSVLSRKLEVKKKLSNKNDPPARLLKPATKTNAPIYVWKKERKR</sequence>
<dbReference type="AlphaFoldDB" id="A0A4Y2BNM4"/>
<proteinExistence type="inferred from homology"/>
<dbReference type="GO" id="GO:0006364">
    <property type="term" value="P:rRNA processing"/>
    <property type="evidence" value="ECO:0007669"/>
    <property type="project" value="UniProtKB-UniRule"/>
</dbReference>
<dbReference type="EMBL" id="BGPR01000095">
    <property type="protein sequence ID" value="GBL93668.1"/>
    <property type="molecule type" value="Genomic_DNA"/>
</dbReference>
<reference evidence="7 8" key="1">
    <citation type="journal article" date="2019" name="Sci. Rep.">
        <title>Orb-weaving spider Araneus ventricosus genome elucidates the spidroin gene catalogue.</title>
        <authorList>
            <person name="Kono N."/>
            <person name="Nakamura H."/>
            <person name="Ohtoshi R."/>
            <person name="Moran D.A.P."/>
            <person name="Shinohara A."/>
            <person name="Yoshida Y."/>
            <person name="Fujiwara M."/>
            <person name="Mori M."/>
            <person name="Tomita M."/>
            <person name="Arakawa K."/>
        </authorList>
    </citation>
    <scope>NUCLEOTIDE SEQUENCE [LARGE SCALE GENOMIC DNA]</scope>
</reference>
<keyword evidence="4 5" id="KW-0539">Nucleus</keyword>
<dbReference type="PANTHER" id="PTHR12838:SF0">
    <property type="entry name" value="U3 SMALL NUCLEOLAR RNA-ASSOCIATED PROTEIN 11-RELATED"/>
    <property type="match status" value="1"/>
</dbReference>
<feature type="compositionally biased region" description="Basic and acidic residues" evidence="6">
    <location>
        <begin position="19"/>
        <end position="29"/>
    </location>
</feature>
<keyword evidence="3 5" id="KW-0698">rRNA processing</keyword>
<dbReference type="PIRSF" id="PIRSF015952">
    <property type="entry name" value="U3snoRNP11"/>
    <property type="match status" value="1"/>
</dbReference>
<evidence type="ECO:0000256" key="5">
    <source>
        <dbReference type="PIRNR" id="PIRNR015952"/>
    </source>
</evidence>
<comment type="function">
    <text evidence="5">Involved in nucleolar processing of pre-18S ribosomal RNA.</text>
</comment>
<evidence type="ECO:0000256" key="3">
    <source>
        <dbReference type="ARBA" id="ARBA00022552"/>
    </source>
</evidence>
<comment type="caution">
    <text evidence="7">The sequence shown here is derived from an EMBL/GenBank/DDBJ whole genome shotgun (WGS) entry which is preliminary data.</text>
</comment>
<dbReference type="Proteomes" id="UP000499080">
    <property type="component" value="Unassembled WGS sequence"/>
</dbReference>
<feature type="region of interest" description="Disordered" evidence="6">
    <location>
        <begin position="1"/>
        <end position="29"/>
    </location>
</feature>
<comment type="similarity">
    <text evidence="2 5">Belongs to the UTP11 family.</text>
</comment>
<evidence type="ECO:0000313" key="7">
    <source>
        <dbReference type="EMBL" id="GBL93668.1"/>
    </source>
</evidence>
<keyword evidence="8" id="KW-1185">Reference proteome</keyword>
<gene>
    <name evidence="7" type="primary">Utp11</name>
    <name evidence="7" type="ORF">AVEN_25654_1</name>
</gene>
<evidence type="ECO:0000256" key="2">
    <source>
        <dbReference type="ARBA" id="ARBA00008105"/>
    </source>
</evidence>
<accession>A0A4Y2BNM4</accession>
<comment type="subcellular location">
    <subcellularLocation>
        <location evidence="1 5">Nucleus</location>
        <location evidence="1 5">Nucleolus</location>
    </subcellularLocation>
</comment>
<evidence type="ECO:0000313" key="8">
    <source>
        <dbReference type="Proteomes" id="UP000499080"/>
    </source>
</evidence>
<feature type="compositionally biased region" description="Basic residues" evidence="6">
    <location>
        <begin position="1"/>
        <end position="18"/>
    </location>
</feature>
<dbReference type="OrthoDB" id="29058at2759"/>
<dbReference type="GO" id="GO:0032040">
    <property type="term" value="C:small-subunit processome"/>
    <property type="evidence" value="ECO:0007669"/>
    <property type="project" value="UniProtKB-UniRule"/>
</dbReference>
<evidence type="ECO:0000256" key="6">
    <source>
        <dbReference type="SAM" id="MobiDB-lite"/>
    </source>
</evidence>
<dbReference type="PANTHER" id="PTHR12838">
    <property type="entry name" value="U3 SMALL NUCLEOLAR RNA-ASSOCIATED PROTEIN 11"/>
    <property type="match status" value="1"/>
</dbReference>
<evidence type="ECO:0000256" key="1">
    <source>
        <dbReference type="ARBA" id="ARBA00004604"/>
    </source>
</evidence>
<protein>
    <recommendedName>
        <fullName evidence="5">U3 small nucleolar RNA-associated protein 11</fullName>
        <shortName evidence="5">U3 snoRNA-associated protein 11</shortName>
    </recommendedName>
</protein>
<comment type="subunit">
    <text evidence="5">Component of the ribosomal small subunit (SSU) processome.</text>
</comment>